<keyword evidence="2" id="KW-1185">Reference proteome</keyword>
<evidence type="ECO:0000313" key="2">
    <source>
        <dbReference type="Proteomes" id="UP000637383"/>
    </source>
</evidence>
<organism evidence="1 2">
    <name type="scientific">Nostoc paludosum FACHB-159</name>
    <dbReference type="NCBI Taxonomy" id="2692908"/>
    <lineage>
        <taxon>Bacteria</taxon>
        <taxon>Bacillati</taxon>
        <taxon>Cyanobacteriota</taxon>
        <taxon>Cyanophyceae</taxon>
        <taxon>Nostocales</taxon>
        <taxon>Nostocaceae</taxon>
        <taxon>Nostoc</taxon>
    </lineage>
</organism>
<reference evidence="1 2" key="1">
    <citation type="journal article" date="2020" name="ISME J.">
        <title>Comparative genomics reveals insights into cyanobacterial evolution and habitat adaptation.</title>
        <authorList>
            <person name="Chen M.Y."/>
            <person name="Teng W.K."/>
            <person name="Zhao L."/>
            <person name="Hu C.X."/>
            <person name="Zhou Y.K."/>
            <person name="Han B.P."/>
            <person name="Song L.R."/>
            <person name="Shu W.S."/>
        </authorList>
    </citation>
    <scope>NUCLEOTIDE SEQUENCE [LARGE SCALE GENOMIC DNA]</scope>
    <source>
        <strain evidence="1 2">FACHB-159</strain>
    </source>
</reference>
<accession>A0ABR8KA07</accession>
<evidence type="ECO:0000313" key="1">
    <source>
        <dbReference type="EMBL" id="MBD2734967.1"/>
    </source>
</evidence>
<comment type="caution">
    <text evidence="1">The sequence shown here is derived from an EMBL/GenBank/DDBJ whole genome shotgun (WGS) entry which is preliminary data.</text>
</comment>
<sequence>MSCGKHQNEKVKACFEKVKLAFACGKYQNEKAKACFEKVKPVLEKAITAFAD</sequence>
<protein>
    <submittedName>
        <fullName evidence="1">Uncharacterized protein</fullName>
    </submittedName>
</protein>
<gene>
    <name evidence="1" type="ORF">H6H03_13885</name>
</gene>
<proteinExistence type="predicted"/>
<name>A0ABR8KA07_9NOSO</name>
<dbReference type="EMBL" id="JACJTU010000011">
    <property type="protein sequence ID" value="MBD2734967.1"/>
    <property type="molecule type" value="Genomic_DNA"/>
</dbReference>
<dbReference type="RefSeq" id="WP_190955646.1">
    <property type="nucleotide sequence ID" value="NZ_JACJTU010000011.1"/>
</dbReference>
<dbReference type="Proteomes" id="UP000637383">
    <property type="component" value="Unassembled WGS sequence"/>
</dbReference>